<evidence type="ECO:0000313" key="3">
    <source>
        <dbReference type="Proteomes" id="UP000440578"/>
    </source>
</evidence>
<feature type="signal peptide" evidence="1">
    <location>
        <begin position="1"/>
        <end position="16"/>
    </location>
</feature>
<accession>A0A6A4V917</accession>
<evidence type="ECO:0000256" key="1">
    <source>
        <dbReference type="SAM" id="SignalP"/>
    </source>
</evidence>
<comment type="caution">
    <text evidence="2">The sequence shown here is derived from an EMBL/GenBank/DDBJ whole genome shotgun (WGS) entry which is preliminary data.</text>
</comment>
<sequence>MKVFVALFATLACASAGLVVPATTVLRAPAHDSAVIQSHRFGGNFAYRTDEAHAYAAVSPVVSTVRKAVGVSYSHGAPVVKSTTVEHPVTYAAAPAVTYAAAPAVAYAAAPAVTYAGVPHAYGYAAPHAYGYAAPYGYGYAGLGLPLTFEKVEEAKAEPAVEAAE</sequence>
<dbReference type="Proteomes" id="UP000440578">
    <property type="component" value="Unassembled WGS sequence"/>
</dbReference>
<dbReference type="AlphaFoldDB" id="A0A6A4V917"/>
<keyword evidence="1" id="KW-0732">Signal</keyword>
<proteinExistence type="predicted"/>
<protein>
    <submittedName>
        <fullName evidence="2">Uncharacterized protein</fullName>
    </submittedName>
</protein>
<name>A0A6A4V917_AMPAM</name>
<organism evidence="2 3">
    <name type="scientific">Amphibalanus amphitrite</name>
    <name type="common">Striped barnacle</name>
    <name type="synonym">Balanus amphitrite</name>
    <dbReference type="NCBI Taxonomy" id="1232801"/>
    <lineage>
        <taxon>Eukaryota</taxon>
        <taxon>Metazoa</taxon>
        <taxon>Ecdysozoa</taxon>
        <taxon>Arthropoda</taxon>
        <taxon>Crustacea</taxon>
        <taxon>Multicrustacea</taxon>
        <taxon>Cirripedia</taxon>
        <taxon>Thoracica</taxon>
        <taxon>Thoracicalcarea</taxon>
        <taxon>Balanomorpha</taxon>
        <taxon>Balanoidea</taxon>
        <taxon>Balanidae</taxon>
        <taxon>Amphibalaninae</taxon>
        <taxon>Amphibalanus</taxon>
    </lineage>
</organism>
<dbReference type="EMBL" id="VIIS01001976">
    <property type="protein sequence ID" value="KAF0290163.1"/>
    <property type="molecule type" value="Genomic_DNA"/>
</dbReference>
<keyword evidence="3" id="KW-1185">Reference proteome</keyword>
<reference evidence="2 3" key="1">
    <citation type="submission" date="2019-07" db="EMBL/GenBank/DDBJ databases">
        <title>Draft genome assembly of a fouling barnacle, Amphibalanus amphitrite (Darwin, 1854): The first reference genome for Thecostraca.</title>
        <authorList>
            <person name="Kim W."/>
        </authorList>
    </citation>
    <scope>NUCLEOTIDE SEQUENCE [LARGE SCALE GENOMIC DNA]</scope>
    <source>
        <strain evidence="2">SNU_AA5</strain>
        <tissue evidence="2">Soma without cirri and trophi</tissue>
    </source>
</reference>
<feature type="chain" id="PRO_5025661679" evidence="1">
    <location>
        <begin position="17"/>
        <end position="165"/>
    </location>
</feature>
<gene>
    <name evidence="2" type="ORF">FJT64_011603</name>
</gene>
<evidence type="ECO:0000313" key="2">
    <source>
        <dbReference type="EMBL" id="KAF0290163.1"/>
    </source>
</evidence>
<dbReference type="OrthoDB" id="6359493at2759"/>